<dbReference type="InterPro" id="IPR057326">
    <property type="entry name" value="KR_dom"/>
</dbReference>
<dbReference type="AlphaFoldDB" id="A0A2Z3I210"/>
<evidence type="ECO:0000256" key="2">
    <source>
        <dbReference type="ARBA" id="ARBA00066641"/>
    </source>
</evidence>
<proteinExistence type="inferred from homology"/>
<evidence type="ECO:0000256" key="4">
    <source>
        <dbReference type="RuleBase" id="RU000363"/>
    </source>
</evidence>
<evidence type="ECO:0000256" key="1">
    <source>
        <dbReference type="ARBA" id="ARBA00006484"/>
    </source>
</evidence>
<dbReference type="GO" id="GO:0030497">
    <property type="term" value="P:fatty acid elongation"/>
    <property type="evidence" value="ECO:0007669"/>
    <property type="project" value="TreeGrafter"/>
</dbReference>
<dbReference type="KEGG" id="phb:HYN04_06505"/>
<sequence>MAGVLTGQTAIITGASGGLGAHFARLLASEGAAVALTARRLDMVETLAGEIAGAGGRAMALRLDVAQAETIAPAFDEVEAALGPVSILINNAGVGGEGLAIDLSIEDWDRTFAVNTRGVFFSAQAAARLMMANGAADRADARIVNIASIASHTILPGLSAYNASKAATAMLTRSLAREWSRRGIAVNALCPGYIETDINSFWWGTEGGQKQLKLFPRRRLMEASDLDAAFLMLCGPAARAIAGSVITIDDGQTLPGGG</sequence>
<dbReference type="Proteomes" id="UP000247763">
    <property type="component" value="Chromosome"/>
</dbReference>
<dbReference type="PRINTS" id="PR00080">
    <property type="entry name" value="SDRFAMILY"/>
</dbReference>
<evidence type="ECO:0000259" key="5">
    <source>
        <dbReference type="SMART" id="SM00822"/>
    </source>
</evidence>
<dbReference type="GO" id="GO:0047838">
    <property type="term" value="F:D-xylose 1-dehydrogenase (NAD+) activity"/>
    <property type="evidence" value="ECO:0007669"/>
    <property type="project" value="UniProtKB-EC"/>
</dbReference>
<dbReference type="Gene3D" id="3.40.50.720">
    <property type="entry name" value="NAD(P)-binding Rossmann-like Domain"/>
    <property type="match status" value="1"/>
</dbReference>
<dbReference type="FunFam" id="3.40.50.720:FF:000084">
    <property type="entry name" value="Short-chain dehydrogenase reductase"/>
    <property type="match status" value="1"/>
</dbReference>
<dbReference type="PANTHER" id="PTHR42760:SF135">
    <property type="entry name" value="BLL7886 PROTEIN"/>
    <property type="match status" value="1"/>
</dbReference>
<feature type="domain" description="Ketoreductase" evidence="5">
    <location>
        <begin position="8"/>
        <end position="192"/>
    </location>
</feature>
<dbReference type="InterPro" id="IPR002347">
    <property type="entry name" value="SDR_fam"/>
</dbReference>
<reference evidence="7" key="1">
    <citation type="submission" date="2018-05" db="EMBL/GenBank/DDBJ databases">
        <title>Genome sequencing of Phenylobacterium sp. HYN0004.</title>
        <authorList>
            <person name="Yi H."/>
            <person name="Baek C."/>
        </authorList>
    </citation>
    <scope>NUCLEOTIDE SEQUENCE [LARGE SCALE GENOMIC DNA]</scope>
    <source>
        <strain evidence="7">HYN0004</strain>
    </source>
</reference>
<dbReference type="SUPFAM" id="SSF51735">
    <property type="entry name" value="NAD(P)-binding Rossmann-fold domains"/>
    <property type="match status" value="1"/>
</dbReference>
<comment type="similarity">
    <text evidence="1 4">Belongs to the short-chain dehydrogenases/reductases (SDR) family.</text>
</comment>
<name>A0A2Z3I210_9CAUL</name>
<evidence type="ECO:0000313" key="6">
    <source>
        <dbReference type="EMBL" id="AWM77444.1"/>
    </source>
</evidence>
<dbReference type="PANTHER" id="PTHR42760">
    <property type="entry name" value="SHORT-CHAIN DEHYDROGENASES/REDUCTASES FAMILY MEMBER"/>
    <property type="match status" value="1"/>
</dbReference>
<dbReference type="RefSeq" id="WP_110450011.1">
    <property type="nucleotide sequence ID" value="NZ_CP029479.1"/>
</dbReference>
<dbReference type="CDD" id="cd05233">
    <property type="entry name" value="SDR_c"/>
    <property type="match status" value="1"/>
</dbReference>
<accession>A0A2Z3I210</accession>
<keyword evidence="7" id="KW-1185">Reference proteome</keyword>
<dbReference type="PRINTS" id="PR00081">
    <property type="entry name" value="GDHRDH"/>
</dbReference>
<protein>
    <recommendedName>
        <fullName evidence="3">D-xylose 1-dehydrogenase</fullName>
        <ecNumber evidence="2">1.1.1.175</ecNumber>
    </recommendedName>
</protein>
<gene>
    <name evidence="6" type="ORF">HYN04_06505</name>
</gene>
<dbReference type="EC" id="1.1.1.175" evidence="2"/>
<dbReference type="InterPro" id="IPR020904">
    <property type="entry name" value="Sc_DH/Rdtase_CS"/>
</dbReference>
<evidence type="ECO:0000313" key="7">
    <source>
        <dbReference type="Proteomes" id="UP000247763"/>
    </source>
</evidence>
<dbReference type="SMART" id="SM00822">
    <property type="entry name" value="PKS_KR"/>
    <property type="match status" value="1"/>
</dbReference>
<dbReference type="OrthoDB" id="286404at2"/>
<evidence type="ECO:0000256" key="3">
    <source>
        <dbReference type="ARBA" id="ARBA00069939"/>
    </source>
</evidence>
<dbReference type="InterPro" id="IPR036291">
    <property type="entry name" value="NAD(P)-bd_dom_sf"/>
</dbReference>
<dbReference type="PROSITE" id="PS00061">
    <property type="entry name" value="ADH_SHORT"/>
    <property type="match status" value="1"/>
</dbReference>
<organism evidence="6 7">
    <name type="scientific">Phenylobacterium parvum</name>
    <dbReference type="NCBI Taxonomy" id="2201350"/>
    <lineage>
        <taxon>Bacteria</taxon>
        <taxon>Pseudomonadati</taxon>
        <taxon>Pseudomonadota</taxon>
        <taxon>Alphaproteobacteria</taxon>
        <taxon>Caulobacterales</taxon>
        <taxon>Caulobacteraceae</taxon>
        <taxon>Phenylobacterium</taxon>
    </lineage>
</organism>
<dbReference type="Pfam" id="PF00106">
    <property type="entry name" value="adh_short"/>
    <property type="match status" value="1"/>
</dbReference>
<dbReference type="EMBL" id="CP029479">
    <property type="protein sequence ID" value="AWM77444.1"/>
    <property type="molecule type" value="Genomic_DNA"/>
</dbReference>